<dbReference type="InterPro" id="IPR006976">
    <property type="entry name" value="VanZ-like"/>
</dbReference>
<gene>
    <name evidence="3" type="ORF">JOF28_002596</name>
</gene>
<keyword evidence="1" id="KW-1133">Transmembrane helix</keyword>
<dbReference type="Pfam" id="PF04892">
    <property type="entry name" value="VanZ"/>
    <property type="match status" value="1"/>
</dbReference>
<dbReference type="NCBIfam" id="NF037970">
    <property type="entry name" value="vanZ_1"/>
    <property type="match status" value="1"/>
</dbReference>
<accession>A0A940PTU0</accession>
<dbReference type="AlphaFoldDB" id="A0A940PTU0"/>
<feature type="transmembrane region" description="Helical" evidence="1">
    <location>
        <begin position="118"/>
        <end position="135"/>
    </location>
</feature>
<keyword evidence="4" id="KW-1185">Reference proteome</keyword>
<dbReference type="EMBL" id="JAFIDA010000001">
    <property type="protein sequence ID" value="MBP1327364.1"/>
    <property type="molecule type" value="Genomic_DNA"/>
</dbReference>
<proteinExistence type="predicted"/>
<keyword evidence="1" id="KW-0812">Transmembrane</keyword>
<dbReference type="Proteomes" id="UP000675163">
    <property type="component" value="Unassembled WGS sequence"/>
</dbReference>
<evidence type="ECO:0000313" key="3">
    <source>
        <dbReference type="EMBL" id="MBP1327364.1"/>
    </source>
</evidence>
<sequence length="154" mass="16485">MTFGVRVCVLVLWMAGIFWFSAQPGHASEVPSDALAEFVQQLGLPLPTELLAFAIRKGAHAFVYFMLGALTLGVFNPLLRSLRGAAWASVAWVFVYASSDELHQLLVPGRSGELRDVALDSVAGALGVLVVLFIYRLKRGSTGNEHAAAGVTVT</sequence>
<feature type="transmembrane region" description="Helical" evidence="1">
    <location>
        <begin position="82"/>
        <end position="98"/>
    </location>
</feature>
<feature type="transmembrane region" description="Helical" evidence="1">
    <location>
        <begin position="51"/>
        <end position="75"/>
    </location>
</feature>
<dbReference type="RefSeq" id="WP_209706127.1">
    <property type="nucleotide sequence ID" value="NZ_JAFIDA010000001.1"/>
</dbReference>
<feature type="domain" description="VanZ-like" evidence="2">
    <location>
        <begin position="8"/>
        <end position="134"/>
    </location>
</feature>
<organism evidence="3 4">
    <name type="scientific">Leucobacter exalbidus</name>
    <dbReference type="NCBI Taxonomy" id="662960"/>
    <lineage>
        <taxon>Bacteria</taxon>
        <taxon>Bacillati</taxon>
        <taxon>Actinomycetota</taxon>
        <taxon>Actinomycetes</taxon>
        <taxon>Micrococcales</taxon>
        <taxon>Microbacteriaceae</taxon>
        <taxon>Leucobacter</taxon>
    </lineage>
</organism>
<evidence type="ECO:0000313" key="4">
    <source>
        <dbReference type="Proteomes" id="UP000675163"/>
    </source>
</evidence>
<comment type="caution">
    <text evidence="3">The sequence shown here is derived from an EMBL/GenBank/DDBJ whole genome shotgun (WGS) entry which is preliminary data.</text>
</comment>
<protein>
    <submittedName>
        <fullName evidence="3">VanZ family protein</fullName>
    </submittedName>
</protein>
<evidence type="ECO:0000256" key="1">
    <source>
        <dbReference type="SAM" id="Phobius"/>
    </source>
</evidence>
<name>A0A940PTU0_9MICO</name>
<reference evidence="3" key="1">
    <citation type="submission" date="2021-02" db="EMBL/GenBank/DDBJ databases">
        <title>Sequencing the genomes of 1000 actinobacteria strains.</title>
        <authorList>
            <person name="Klenk H.-P."/>
        </authorList>
    </citation>
    <scope>NUCLEOTIDE SEQUENCE</scope>
    <source>
        <strain evidence="3">DSM 22850</strain>
    </source>
</reference>
<evidence type="ECO:0000259" key="2">
    <source>
        <dbReference type="Pfam" id="PF04892"/>
    </source>
</evidence>
<keyword evidence="1" id="KW-0472">Membrane</keyword>